<dbReference type="PROSITE" id="PS50240">
    <property type="entry name" value="TRYPSIN_DOM"/>
    <property type="match status" value="1"/>
</dbReference>
<keyword evidence="4" id="KW-1185">Reference proteome</keyword>
<evidence type="ECO:0000256" key="1">
    <source>
        <dbReference type="SAM" id="SignalP"/>
    </source>
</evidence>
<dbReference type="STRING" id="7260.A0A0Q9WP95"/>
<dbReference type="InterPro" id="IPR009003">
    <property type="entry name" value="Peptidase_S1_PA"/>
</dbReference>
<dbReference type="CDD" id="cd00190">
    <property type="entry name" value="Tryp_SPc"/>
    <property type="match status" value="1"/>
</dbReference>
<dbReference type="PANTHER" id="PTHR24260:SF134">
    <property type="entry name" value="AT07769P-RELATED"/>
    <property type="match status" value="1"/>
</dbReference>
<keyword evidence="1" id="KW-0732">Signal</keyword>
<feature type="chain" id="PRO_5006386951" description="Peptidase S1 domain-containing protein" evidence="1">
    <location>
        <begin position="23"/>
        <end position="280"/>
    </location>
</feature>
<feature type="signal peptide" evidence="1">
    <location>
        <begin position="1"/>
        <end position="22"/>
    </location>
</feature>
<dbReference type="OrthoDB" id="5565075at2759"/>
<protein>
    <recommendedName>
        <fullName evidence="2">Peptidase S1 domain-containing protein</fullName>
    </recommendedName>
</protein>
<proteinExistence type="predicted"/>
<evidence type="ECO:0000259" key="2">
    <source>
        <dbReference type="PROSITE" id="PS50240"/>
    </source>
</evidence>
<dbReference type="InterPro" id="IPR043504">
    <property type="entry name" value="Peptidase_S1_PA_chymotrypsin"/>
</dbReference>
<evidence type="ECO:0000313" key="4">
    <source>
        <dbReference type="Proteomes" id="UP000007798"/>
    </source>
</evidence>
<dbReference type="Gene3D" id="2.40.10.10">
    <property type="entry name" value="Trypsin-like serine proteases"/>
    <property type="match status" value="2"/>
</dbReference>
<feature type="domain" description="Peptidase S1" evidence="2">
    <location>
        <begin position="45"/>
        <end position="273"/>
    </location>
</feature>
<gene>
    <name evidence="3" type="primary">Dwil\GK26919</name>
    <name evidence="3" type="ORF">Dwil_GK26919</name>
</gene>
<organism evidence="3 4">
    <name type="scientific">Drosophila willistoni</name>
    <name type="common">Fruit fly</name>
    <dbReference type="NCBI Taxonomy" id="7260"/>
    <lineage>
        <taxon>Eukaryota</taxon>
        <taxon>Metazoa</taxon>
        <taxon>Ecdysozoa</taxon>
        <taxon>Arthropoda</taxon>
        <taxon>Hexapoda</taxon>
        <taxon>Insecta</taxon>
        <taxon>Pterygota</taxon>
        <taxon>Neoptera</taxon>
        <taxon>Endopterygota</taxon>
        <taxon>Diptera</taxon>
        <taxon>Brachycera</taxon>
        <taxon>Muscomorpha</taxon>
        <taxon>Ephydroidea</taxon>
        <taxon>Drosophilidae</taxon>
        <taxon>Drosophila</taxon>
        <taxon>Sophophora</taxon>
    </lineage>
</organism>
<sequence length="280" mass="31803">MSQKCVLIFMSIFLLYIILVSSDTEVLKPVLVRNIPLKRPPTKRFDTGYEAQEYEVPSIVALDFSTRNTTWFCAGAIVGHRWILTVASCTKPASRVRISYGVIIRNLPALEMYVSNRCFFNHPDYNRNFENDIALIQTPFVKFSFLVNMMALPKMKESDPLRFPDAYSAGWGQHKITEENSQELHISLMEVITNVECIDLGYGKTLHPKMICAILPSVESSCRLDSGSPLIMQSQRTIIGLASFASHKGCRIHLPVVFTRVTEYVDWIESVIKKNDMVIS</sequence>
<dbReference type="SMR" id="A0A0Q9WP95"/>
<dbReference type="PANTHER" id="PTHR24260">
    <property type="match status" value="1"/>
</dbReference>
<dbReference type="InterPro" id="IPR001314">
    <property type="entry name" value="Peptidase_S1A"/>
</dbReference>
<dbReference type="PRINTS" id="PR00722">
    <property type="entry name" value="CHYMOTRYPSIN"/>
</dbReference>
<reference evidence="3 4" key="1">
    <citation type="journal article" date="2007" name="Nature">
        <title>Evolution of genes and genomes on the Drosophila phylogeny.</title>
        <authorList>
            <consortium name="Drosophila 12 Genomes Consortium"/>
            <person name="Clark A.G."/>
            <person name="Eisen M.B."/>
            <person name="Smith D.R."/>
            <person name="Bergman C.M."/>
            <person name="Oliver B."/>
            <person name="Markow T.A."/>
            <person name="Kaufman T.C."/>
            <person name="Kellis M."/>
            <person name="Gelbart W."/>
            <person name="Iyer V.N."/>
            <person name="Pollard D.A."/>
            <person name="Sackton T.B."/>
            <person name="Larracuente A.M."/>
            <person name="Singh N.D."/>
            <person name="Abad J.P."/>
            <person name="Abt D.N."/>
            <person name="Adryan B."/>
            <person name="Aguade M."/>
            <person name="Akashi H."/>
            <person name="Anderson W.W."/>
            <person name="Aquadro C.F."/>
            <person name="Ardell D.H."/>
            <person name="Arguello R."/>
            <person name="Artieri C.G."/>
            <person name="Barbash D.A."/>
            <person name="Barker D."/>
            <person name="Barsanti P."/>
            <person name="Batterham P."/>
            <person name="Batzoglou S."/>
            <person name="Begun D."/>
            <person name="Bhutkar A."/>
            <person name="Blanco E."/>
            <person name="Bosak S.A."/>
            <person name="Bradley R.K."/>
            <person name="Brand A.D."/>
            <person name="Brent M.R."/>
            <person name="Brooks A.N."/>
            <person name="Brown R.H."/>
            <person name="Butlin R.K."/>
            <person name="Caggese C."/>
            <person name="Calvi B.R."/>
            <person name="Bernardo de Carvalho A."/>
            <person name="Caspi A."/>
            <person name="Castrezana S."/>
            <person name="Celniker S.E."/>
            <person name="Chang J.L."/>
            <person name="Chapple C."/>
            <person name="Chatterji S."/>
            <person name="Chinwalla A."/>
            <person name="Civetta A."/>
            <person name="Clifton S.W."/>
            <person name="Comeron J.M."/>
            <person name="Costello J.C."/>
            <person name="Coyne J.A."/>
            <person name="Daub J."/>
            <person name="David R.G."/>
            <person name="Delcher A.L."/>
            <person name="Delehaunty K."/>
            <person name="Do C.B."/>
            <person name="Ebling H."/>
            <person name="Edwards K."/>
            <person name="Eickbush T."/>
            <person name="Evans J.D."/>
            <person name="Filipski A."/>
            <person name="Findeiss S."/>
            <person name="Freyhult E."/>
            <person name="Fulton L."/>
            <person name="Fulton R."/>
            <person name="Garcia A.C."/>
            <person name="Gardiner A."/>
            <person name="Garfield D.A."/>
            <person name="Garvin B.E."/>
            <person name="Gibson G."/>
            <person name="Gilbert D."/>
            <person name="Gnerre S."/>
            <person name="Godfrey J."/>
            <person name="Good R."/>
            <person name="Gotea V."/>
            <person name="Gravely B."/>
            <person name="Greenberg A.J."/>
            <person name="Griffiths-Jones S."/>
            <person name="Gross S."/>
            <person name="Guigo R."/>
            <person name="Gustafson E.A."/>
            <person name="Haerty W."/>
            <person name="Hahn M.W."/>
            <person name="Halligan D.L."/>
            <person name="Halpern A.L."/>
            <person name="Halter G.M."/>
            <person name="Han M.V."/>
            <person name="Heger A."/>
            <person name="Hillier L."/>
            <person name="Hinrichs A.S."/>
            <person name="Holmes I."/>
            <person name="Hoskins R.A."/>
            <person name="Hubisz M.J."/>
            <person name="Hultmark D."/>
            <person name="Huntley M.A."/>
            <person name="Jaffe D.B."/>
            <person name="Jagadeeshan S."/>
            <person name="Jeck W.R."/>
            <person name="Johnson J."/>
            <person name="Jones C.D."/>
            <person name="Jordan W.C."/>
            <person name="Karpen G.H."/>
            <person name="Kataoka E."/>
            <person name="Keightley P.D."/>
            <person name="Kheradpour P."/>
            <person name="Kirkness E.F."/>
            <person name="Koerich L.B."/>
            <person name="Kristiansen K."/>
            <person name="Kudrna D."/>
            <person name="Kulathinal R.J."/>
            <person name="Kumar S."/>
            <person name="Kwok R."/>
            <person name="Lander E."/>
            <person name="Langley C.H."/>
            <person name="Lapoint R."/>
            <person name="Lazzaro B.P."/>
            <person name="Lee S.J."/>
            <person name="Levesque L."/>
            <person name="Li R."/>
            <person name="Lin C.F."/>
            <person name="Lin M.F."/>
            <person name="Lindblad-Toh K."/>
            <person name="Llopart A."/>
            <person name="Long M."/>
            <person name="Low L."/>
            <person name="Lozovsky E."/>
            <person name="Lu J."/>
            <person name="Luo M."/>
            <person name="Machado C.A."/>
            <person name="Makalowski W."/>
            <person name="Marzo M."/>
            <person name="Matsuda M."/>
            <person name="Matzkin L."/>
            <person name="McAllister B."/>
            <person name="McBride C.S."/>
            <person name="McKernan B."/>
            <person name="McKernan K."/>
            <person name="Mendez-Lago M."/>
            <person name="Minx P."/>
            <person name="Mollenhauer M.U."/>
            <person name="Montooth K."/>
            <person name="Mount S.M."/>
            <person name="Mu X."/>
            <person name="Myers E."/>
            <person name="Negre B."/>
            <person name="Newfeld S."/>
            <person name="Nielsen R."/>
            <person name="Noor M.A."/>
            <person name="O'Grady P."/>
            <person name="Pachter L."/>
            <person name="Papaceit M."/>
            <person name="Parisi M.J."/>
            <person name="Parisi M."/>
            <person name="Parts L."/>
            <person name="Pedersen J.S."/>
            <person name="Pesole G."/>
            <person name="Phillippy A.M."/>
            <person name="Ponting C.P."/>
            <person name="Pop M."/>
            <person name="Porcelli D."/>
            <person name="Powell J.R."/>
            <person name="Prohaska S."/>
            <person name="Pruitt K."/>
            <person name="Puig M."/>
            <person name="Quesneville H."/>
            <person name="Ram K.R."/>
            <person name="Rand D."/>
            <person name="Rasmussen M.D."/>
            <person name="Reed L.K."/>
            <person name="Reenan R."/>
            <person name="Reily A."/>
            <person name="Remington K.A."/>
            <person name="Rieger T.T."/>
            <person name="Ritchie M.G."/>
            <person name="Robin C."/>
            <person name="Rogers Y.H."/>
            <person name="Rohde C."/>
            <person name="Rozas J."/>
            <person name="Rubenfield M.J."/>
            <person name="Ruiz A."/>
            <person name="Russo S."/>
            <person name="Salzberg S.L."/>
            <person name="Sanchez-Gracia A."/>
            <person name="Saranga D.J."/>
            <person name="Sato H."/>
            <person name="Schaeffer S.W."/>
            <person name="Schatz M.C."/>
            <person name="Schlenke T."/>
            <person name="Schwartz R."/>
            <person name="Segarra C."/>
            <person name="Singh R.S."/>
            <person name="Sirot L."/>
            <person name="Sirota M."/>
            <person name="Sisneros N.B."/>
            <person name="Smith C.D."/>
            <person name="Smith T.F."/>
            <person name="Spieth J."/>
            <person name="Stage D.E."/>
            <person name="Stark A."/>
            <person name="Stephan W."/>
            <person name="Strausberg R.L."/>
            <person name="Strempel S."/>
            <person name="Sturgill D."/>
            <person name="Sutton G."/>
            <person name="Sutton G.G."/>
            <person name="Tao W."/>
            <person name="Teichmann S."/>
            <person name="Tobari Y.N."/>
            <person name="Tomimura Y."/>
            <person name="Tsolas J.M."/>
            <person name="Valente V.L."/>
            <person name="Venter E."/>
            <person name="Venter J.C."/>
            <person name="Vicario S."/>
            <person name="Vieira F.G."/>
            <person name="Vilella A.J."/>
            <person name="Villasante A."/>
            <person name="Walenz B."/>
            <person name="Wang J."/>
            <person name="Wasserman M."/>
            <person name="Watts T."/>
            <person name="Wilson D."/>
            <person name="Wilson R.K."/>
            <person name="Wing R.A."/>
            <person name="Wolfner M.F."/>
            <person name="Wong A."/>
            <person name="Wong G.K."/>
            <person name="Wu C.I."/>
            <person name="Wu G."/>
            <person name="Yamamoto D."/>
            <person name="Yang H.P."/>
            <person name="Yang S.P."/>
            <person name="Yorke J.A."/>
            <person name="Yoshida K."/>
            <person name="Zdobnov E."/>
            <person name="Zhang P."/>
            <person name="Zhang Y."/>
            <person name="Zimin A.V."/>
            <person name="Baldwin J."/>
            <person name="Abdouelleil A."/>
            <person name="Abdulkadir J."/>
            <person name="Abebe A."/>
            <person name="Abera B."/>
            <person name="Abreu J."/>
            <person name="Acer S.C."/>
            <person name="Aftuck L."/>
            <person name="Alexander A."/>
            <person name="An P."/>
            <person name="Anderson E."/>
            <person name="Anderson S."/>
            <person name="Arachi H."/>
            <person name="Azer M."/>
            <person name="Bachantsang P."/>
            <person name="Barry A."/>
            <person name="Bayul T."/>
            <person name="Berlin A."/>
            <person name="Bessette D."/>
            <person name="Bloom T."/>
            <person name="Blye J."/>
            <person name="Boguslavskiy L."/>
            <person name="Bonnet C."/>
            <person name="Boukhgalter B."/>
            <person name="Bourzgui I."/>
            <person name="Brown A."/>
            <person name="Cahill P."/>
            <person name="Channer S."/>
            <person name="Cheshatsang Y."/>
            <person name="Chuda L."/>
            <person name="Citroen M."/>
            <person name="Collymore A."/>
            <person name="Cooke P."/>
            <person name="Costello M."/>
            <person name="D'Aco K."/>
            <person name="Daza R."/>
            <person name="De Haan G."/>
            <person name="DeGray S."/>
            <person name="DeMaso C."/>
            <person name="Dhargay N."/>
            <person name="Dooley K."/>
            <person name="Dooley E."/>
            <person name="Doricent M."/>
            <person name="Dorje P."/>
            <person name="Dorjee K."/>
            <person name="Dupes A."/>
            <person name="Elong R."/>
            <person name="Falk J."/>
            <person name="Farina A."/>
            <person name="Faro S."/>
            <person name="Ferguson D."/>
            <person name="Fisher S."/>
            <person name="Foley C.D."/>
            <person name="Franke A."/>
            <person name="Friedrich D."/>
            <person name="Gadbois L."/>
            <person name="Gearin G."/>
            <person name="Gearin C.R."/>
            <person name="Giannoukos G."/>
            <person name="Goode T."/>
            <person name="Graham J."/>
            <person name="Grandbois E."/>
            <person name="Grewal S."/>
            <person name="Gyaltsen K."/>
            <person name="Hafez N."/>
            <person name="Hagos B."/>
            <person name="Hall J."/>
            <person name="Henson C."/>
            <person name="Hollinger A."/>
            <person name="Honan T."/>
            <person name="Huard M.D."/>
            <person name="Hughes L."/>
            <person name="Hurhula B."/>
            <person name="Husby M.E."/>
            <person name="Kamat A."/>
            <person name="Kanga B."/>
            <person name="Kashin S."/>
            <person name="Khazanovich D."/>
            <person name="Kisner P."/>
            <person name="Lance K."/>
            <person name="Lara M."/>
            <person name="Lee W."/>
            <person name="Lennon N."/>
            <person name="Letendre F."/>
            <person name="LeVine R."/>
            <person name="Lipovsky A."/>
            <person name="Liu X."/>
            <person name="Liu J."/>
            <person name="Liu S."/>
            <person name="Lokyitsang T."/>
            <person name="Lokyitsang Y."/>
            <person name="Lubonja R."/>
            <person name="Lui A."/>
            <person name="MacDonald P."/>
            <person name="Magnisalis V."/>
            <person name="Maru K."/>
            <person name="Matthews C."/>
            <person name="McCusker W."/>
            <person name="McDonough S."/>
            <person name="Mehta T."/>
            <person name="Meldrim J."/>
            <person name="Meneus L."/>
            <person name="Mihai O."/>
            <person name="Mihalev A."/>
            <person name="Mihova T."/>
            <person name="Mittelman R."/>
            <person name="Mlenga V."/>
            <person name="Montmayeur A."/>
            <person name="Mulrain L."/>
            <person name="Navidi A."/>
            <person name="Naylor J."/>
            <person name="Negash T."/>
            <person name="Nguyen T."/>
            <person name="Nguyen N."/>
            <person name="Nicol R."/>
            <person name="Norbu C."/>
            <person name="Norbu N."/>
            <person name="Novod N."/>
            <person name="O'Neill B."/>
            <person name="Osman S."/>
            <person name="Markiewicz E."/>
            <person name="Oyono O.L."/>
            <person name="Patti C."/>
            <person name="Phunkhang P."/>
            <person name="Pierre F."/>
            <person name="Priest M."/>
            <person name="Raghuraman S."/>
            <person name="Rege F."/>
            <person name="Reyes R."/>
            <person name="Rise C."/>
            <person name="Rogov P."/>
            <person name="Ross K."/>
            <person name="Ryan E."/>
            <person name="Settipalli S."/>
            <person name="Shea T."/>
            <person name="Sherpa N."/>
            <person name="Shi L."/>
            <person name="Shih D."/>
            <person name="Sparrow T."/>
            <person name="Spaulding J."/>
            <person name="Stalker J."/>
            <person name="Stange-Thomann N."/>
            <person name="Stavropoulos S."/>
            <person name="Stone C."/>
            <person name="Strader C."/>
            <person name="Tesfaye S."/>
            <person name="Thomson T."/>
            <person name="Thoulutsang Y."/>
            <person name="Thoulutsang D."/>
            <person name="Topham K."/>
            <person name="Topping I."/>
            <person name="Tsamla T."/>
            <person name="Vassiliev H."/>
            <person name="Vo A."/>
            <person name="Wangchuk T."/>
            <person name="Wangdi T."/>
            <person name="Weiand M."/>
            <person name="Wilkinson J."/>
            <person name="Wilson A."/>
            <person name="Yadav S."/>
            <person name="Young G."/>
            <person name="Yu Q."/>
            <person name="Zembek L."/>
            <person name="Zhong D."/>
            <person name="Zimmer A."/>
            <person name="Zwirko Z."/>
            <person name="Jaffe D.B."/>
            <person name="Alvarez P."/>
            <person name="Brockman W."/>
            <person name="Butler J."/>
            <person name="Chin C."/>
            <person name="Gnerre S."/>
            <person name="Grabherr M."/>
            <person name="Kleber M."/>
            <person name="Mauceli E."/>
            <person name="MacCallum I."/>
        </authorList>
    </citation>
    <scope>NUCLEOTIDE SEQUENCE [LARGE SCALE GENOMIC DNA]</scope>
    <source>
        <strain evidence="4">Tucson 14030-0811.24</strain>
    </source>
</reference>
<dbReference type="GO" id="GO:0006508">
    <property type="term" value="P:proteolysis"/>
    <property type="evidence" value="ECO:0007669"/>
    <property type="project" value="InterPro"/>
</dbReference>
<accession>A0A0Q9WP95</accession>
<evidence type="ECO:0000313" key="3">
    <source>
        <dbReference type="EMBL" id="KRF97717.1"/>
    </source>
</evidence>
<dbReference type="InParanoid" id="A0A0Q9WP95"/>
<dbReference type="InterPro" id="IPR051333">
    <property type="entry name" value="CLIP_Serine_Protease"/>
</dbReference>
<dbReference type="Proteomes" id="UP000007798">
    <property type="component" value="Unassembled WGS sequence"/>
</dbReference>
<dbReference type="InterPro" id="IPR001254">
    <property type="entry name" value="Trypsin_dom"/>
</dbReference>
<dbReference type="AlphaFoldDB" id="A0A0Q9WP95"/>
<dbReference type="KEGG" id="dwi:26528921"/>
<dbReference type="SMART" id="SM00020">
    <property type="entry name" value="Tryp_SPc"/>
    <property type="match status" value="1"/>
</dbReference>
<dbReference type="SUPFAM" id="SSF50494">
    <property type="entry name" value="Trypsin-like serine proteases"/>
    <property type="match status" value="1"/>
</dbReference>
<dbReference type="GO" id="GO:0004252">
    <property type="term" value="F:serine-type endopeptidase activity"/>
    <property type="evidence" value="ECO:0007669"/>
    <property type="project" value="InterPro"/>
</dbReference>
<dbReference type="Pfam" id="PF00089">
    <property type="entry name" value="Trypsin"/>
    <property type="match status" value="1"/>
</dbReference>
<dbReference type="EMBL" id="CH963847">
    <property type="protein sequence ID" value="KRF97717.1"/>
    <property type="molecule type" value="Genomic_DNA"/>
</dbReference>
<name>A0A0Q9WP95_DROWI</name>